<dbReference type="SUPFAM" id="SSF58104">
    <property type="entry name" value="Methyl-accepting chemotaxis protein (MCP) signaling domain"/>
    <property type="match status" value="1"/>
</dbReference>
<keyword evidence="5" id="KW-1185">Reference proteome</keyword>
<dbReference type="PANTHER" id="PTHR32089">
    <property type="entry name" value="METHYL-ACCEPTING CHEMOTAXIS PROTEIN MCPB"/>
    <property type="match status" value="1"/>
</dbReference>
<dbReference type="CDD" id="cd18773">
    <property type="entry name" value="PDC1_HK_sensor"/>
    <property type="match status" value="1"/>
</dbReference>
<evidence type="ECO:0000313" key="4">
    <source>
        <dbReference type="EMBL" id="ADH98344.1"/>
    </source>
</evidence>
<dbReference type="Gene3D" id="1.10.287.950">
    <property type="entry name" value="Methyl-accepting chemotaxis protein"/>
    <property type="match status" value="1"/>
</dbReference>
<dbReference type="Proteomes" id="UP000000271">
    <property type="component" value="Chromosome"/>
</dbReference>
<dbReference type="Gene3D" id="3.30.450.20">
    <property type="entry name" value="PAS domain"/>
    <property type="match status" value="1"/>
</dbReference>
<evidence type="ECO:0000259" key="3">
    <source>
        <dbReference type="PROSITE" id="PS50111"/>
    </source>
</evidence>
<dbReference type="PROSITE" id="PS50111">
    <property type="entry name" value="CHEMOTAXIS_TRANSDUC_2"/>
    <property type="match status" value="1"/>
</dbReference>
<accession>D6XZH0</accession>
<feature type="domain" description="Methyl-accepting transducer" evidence="3">
    <location>
        <begin position="52"/>
        <end position="288"/>
    </location>
</feature>
<keyword evidence="1 2" id="KW-0807">Transducer</keyword>
<dbReference type="Pfam" id="PF22673">
    <property type="entry name" value="MCP-like_PDC_1"/>
    <property type="match status" value="1"/>
</dbReference>
<dbReference type="KEGG" id="bse:Bsel_0815"/>
<dbReference type="GO" id="GO:0016020">
    <property type="term" value="C:membrane"/>
    <property type="evidence" value="ECO:0007669"/>
    <property type="project" value="InterPro"/>
</dbReference>
<dbReference type="SUPFAM" id="SSF103190">
    <property type="entry name" value="Sensory domain-like"/>
    <property type="match status" value="1"/>
</dbReference>
<dbReference type="EMBL" id="CP001791">
    <property type="protein sequence ID" value="ADH98344.1"/>
    <property type="molecule type" value="Genomic_DNA"/>
</dbReference>
<dbReference type="SMART" id="SM00283">
    <property type="entry name" value="MA"/>
    <property type="match status" value="1"/>
</dbReference>
<proteinExistence type="predicted"/>
<evidence type="ECO:0000313" key="5">
    <source>
        <dbReference type="Proteomes" id="UP000000271"/>
    </source>
</evidence>
<dbReference type="InterPro" id="IPR029151">
    <property type="entry name" value="Sensor-like_sf"/>
</dbReference>
<reference evidence="4" key="1">
    <citation type="submission" date="2009-10" db="EMBL/GenBank/DDBJ databases">
        <title>Complete sequence of Bacillus selenitireducens MLS10.</title>
        <authorList>
            <consortium name="US DOE Joint Genome Institute"/>
            <person name="Lucas S."/>
            <person name="Copeland A."/>
            <person name="Lapidus A."/>
            <person name="Glavina del Rio T."/>
            <person name="Dalin E."/>
            <person name="Tice H."/>
            <person name="Bruce D."/>
            <person name="Goodwin L."/>
            <person name="Pitluck S."/>
            <person name="Sims D."/>
            <person name="Brettin T."/>
            <person name="Detter J.C."/>
            <person name="Han C."/>
            <person name="Larimer F."/>
            <person name="Land M."/>
            <person name="Hauser L."/>
            <person name="Kyrpides N."/>
            <person name="Ovchinnikova G."/>
            <person name="Stolz J."/>
        </authorList>
    </citation>
    <scope>NUCLEOTIDE SEQUENCE [LARGE SCALE GENOMIC DNA]</scope>
    <source>
        <strain evidence="4">MLS10</strain>
    </source>
</reference>
<dbReference type="InterPro" id="IPR004089">
    <property type="entry name" value="MCPsignal_dom"/>
</dbReference>
<dbReference type="eggNOG" id="COG0840">
    <property type="taxonomic scope" value="Bacteria"/>
</dbReference>
<dbReference type="HOGENOM" id="CLU_000445_107_18_9"/>
<dbReference type="AlphaFoldDB" id="D6XZH0"/>
<organism evidence="4 5">
    <name type="scientific">Bacillus selenitireducens (strain ATCC 700615 / DSM 15326 / MLS10)</name>
    <dbReference type="NCBI Taxonomy" id="439292"/>
    <lineage>
        <taxon>Bacteria</taxon>
        <taxon>Bacillati</taxon>
        <taxon>Bacillota</taxon>
        <taxon>Bacilli</taxon>
        <taxon>Bacillales</taxon>
        <taxon>Bacillaceae</taxon>
        <taxon>Salisediminibacterium</taxon>
    </lineage>
</organism>
<dbReference type="Pfam" id="PF00015">
    <property type="entry name" value="MCPsignal"/>
    <property type="match status" value="1"/>
</dbReference>
<dbReference type="OrthoDB" id="9816519at2"/>
<dbReference type="PANTHER" id="PTHR32089:SF112">
    <property type="entry name" value="LYSOZYME-LIKE PROTEIN-RELATED"/>
    <property type="match status" value="1"/>
</dbReference>
<protein>
    <submittedName>
        <fullName evidence="4">Methyl-accepting chemotaxis sensory transducer</fullName>
    </submittedName>
</protein>
<gene>
    <name evidence="4" type="ordered locus">Bsel_0815</name>
</gene>
<evidence type="ECO:0000256" key="2">
    <source>
        <dbReference type="PROSITE-ProRule" id="PRU00284"/>
    </source>
</evidence>
<sequence>MGILAVLTGKAPEEKAVTDENALDMAHVYDFINESQVVSDRMMAAVEEVNMALGQLRQIADQSVSEGKALKANSHQSMEQIQEAFARLQEVSATSEQIRKTAVTMSEESEEAKQSMGKVSDSLASTEAVMERLTGYNGSVTENIQGLTDHTAKIDEINTLIKGVVSQTSLLSLNASIEAARAGEHGKGFSVVAQEIKKLADQSSEAVERSSGILTAIEQGVEEVVASVEEERLAVAEGVQEVAAMKERVHAILGQITNVNDLVQETANDSESQAVMTNEATEQLEEVVDRVKDTLTYIDRTVDDMAAQQTQTTHLTAISEDLHAASTELTSSIRALDVEESVDVADADLEAVKELLSSIVVAAEIKGLDPAAHEACLTRQIERSDAVEAIWSNRADGSFIYSNPPAGLANARQRDWWKKAMDGEFFVSENYISAITKKPCITLSTAIKDEEGEPVGMVGMDVKLSEQ</sequence>
<name>D6XZH0_BACIE</name>
<dbReference type="STRING" id="439292.Bsel_0815"/>
<dbReference type="GO" id="GO:0007165">
    <property type="term" value="P:signal transduction"/>
    <property type="evidence" value="ECO:0007669"/>
    <property type="project" value="UniProtKB-KW"/>
</dbReference>
<dbReference type="RefSeq" id="WP_013171773.1">
    <property type="nucleotide sequence ID" value="NC_014219.1"/>
</dbReference>
<evidence type="ECO:0000256" key="1">
    <source>
        <dbReference type="ARBA" id="ARBA00023224"/>
    </source>
</evidence>